<protein>
    <submittedName>
        <fullName evidence="2">Uncharacterized protein</fullName>
    </submittedName>
</protein>
<comment type="caution">
    <text evidence="2">The sequence shown here is derived from an EMBL/GenBank/DDBJ whole genome shotgun (WGS) entry which is preliminary data.</text>
</comment>
<dbReference type="EMBL" id="JAIXMP010000004">
    <property type="protein sequence ID" value="KAI9274746.1"/>
    <property type="molecule type" value="Genomic_DNA"/>
</dbReference>
<evidence type="ECO:0000256" key="1">
    <source>
        <dbReference type="SAM" id="Phobius"/>
    </source>
</evidence>
<evidence type="ECO:0000313" key="2">
    <source>
        <dbReference type="EMBL" id="KAI9274746.1"/>
    </source>
</evidence>
<feature type="transmembrane region" description="Helical" evidence="1">
    <location>
        <begin position="6"/>
        <end position="25"/>
    </location>
</feature>
<keyword evidence="1" id="KW-0472">Membrane</keyword>
<name>A0AAD5PIP4_9FUNG</name>
<keyword evidence="1" id="KW-1133">Transmembrane helix</keyword>
<sequence length="216" mass="24900">MYEVKLKGLYMMIAFVFIFNVPAYYSSTRKQSRLINNDGKNTVAIVHNIDSYIGEKPQWFELCDMKNFKDASTIWFSDRMKYCRNFNRIQLFKDEGIDLYAKIRKVLPNWQDILGISSGDASSSSNTNIDNDNGSILRDEFSYQDILNTLEHEQYRVARCMSELAKGVKVLTDMIVGVQILAPNFKFGPDAITIVDYMSLVLVHIVIQWMLDAKCT</sequence>
<dbReference type="Proteomes" id="UP001209540">
    <property type="component" value="Unassembled WGS sequence"/>
</dbReference>
<organism evidence="2 3">
    <name type="scientific">Phascolomyces articulosus</name>
    <dbReference type="NCBI Taxonomy" id="60185"/>
    <lineage>
        <taxon>Eukaryota</taxon>
        <taxon>Fungi</taxon>
        <taxon>Fungi incertae sedis</taxon>
        <taxon>Mucoromycota</taxon>
        <taxon>Mucoromycotina</taxon>
        <taxon>Mucoromycetes</taxon>
        <taxon>Mucorales</taxon>
        <taxon>Lichtheimiaceae</taxon>
        <taxon>Phascolomyces</taxon>
    </lineage>
</organism>
<evidence type="ECO:0000313" key="3">
    <source>
        <dbReference type="Proteomes" id="UP001209540"/>
    </source>
</evidence>
<reference evidence="2" key="1">
    <citation type="journal article" date="2022" name="IScience">
        <title>Evolution of zygomycete secretomes and the origins of terrestrial fungal ecologies.</title>
        <authorList>
            <person name="Chang Y."/>
            <person name="Wang Y."/>
            <person name="Mondo S."/>
            <person name="Ahrendt S."/>
            <person name="Andreopoulos W."/>
            <person name="Barry K."/>
            <person name="Beard J."/>
            <person name="Benny G.L."/>
            <person name="Blankenship S."/>
            <person name="Bonito G."/>
            <person name="Cuomo C."/>
            <person name="Desiro A."/>
            <person name="Gervers K.A."/>
            <person name="Hundley H."/>
            <person name="Kuo A."/>
            <person name="LaButti K."/>
            <person name="Lang B.F."/>
            <person name="Lipzen A."/>
            <person name="O'Donnell K."/>
            <person name="Pangilinan J."/>
            <person name="Reynolds N."/>
            <person name="Sandor L."/>
            <person name="Smith M.E."/>
            <person name="Tsang A."/>
            <person name="Grigoriev I.V."/>
            <person name="Stajich J.E."/>
            <person name="Spatafora J.W."/>
        </authorList>
    </citation>
    <scope>NUCLEOTIDE SEQUENCE</scope>
    <source>
        <strain evidence="2">RSA 2281</strain>
    </source>
</reference>
<proteinExistence type="predicted"/>
<accession>A0AAD5PIP4</accession>
<reference evidence="2" key="2">
    <citation type="submission" date="2023-02" db="EMBL/GenBank/DDBJ databases">
        <authorList>
            <consortium name="DOE Joint Genome Institute"/>
            <person name="Mondo S.J."/>
            <person name="Chang Y."/>
            <person name="Wang Y."/>
            <person name="Ahrendt S."/>
            <person name="Andreopoulos W."/>
            <person name="Barry K."/>
            <person name="Beard J."/>
            <person name="Benny G.L."/>
            <person name="Blankenship S."/>
            <person name="Bonito G."/>
            <person name="Cuomo C."/>
            <person name="Desiro A."/>
            <person name="Gervers K.A."/>
            <person name="Hundley H."/>
            <person name="Kuo A."/>
            <person name="LaButti K."/>
            <person name="Lang B.F."/>
            <person name="Lipzen A."/>
            <person name="O'Donnell K."/>
            <person name="Pangilinan J."/>
            <person name="Reynolds N."/>
            <person name="Sandor L."/>
            <person name="Smith M.W."/>
            <person name="Tsang A."/>
            <person name="Grigoriev I.V."/>
            <person name="Stajich J.E."/>
            <person name="Spatafora J.W."/>
        </authorList>
    </citation>
    <scope>NUCLEOTIDE SEQUENCE</scope>
    <source>
        <strain evidence="2">RSA 2281</strain>
    </source>
</reference>
<gene>
    <name evidence="2" type="ORF">BDA99DRAFT_533360</name>
</gene>
<dbReference type="AlphaFoldDB" id="A0AAD5PIP4"/>
<keyword evidence="3" id="KW-1185">Reference proteome</keyword>
<keyword evidence="1" id="KW-0812">Transmembrane</keyword>